<dbReference type="EMBL" id="HBIX01024324">
    <property type="protein sequence ID" value="CAE0724088.1"/>
    <property type="molecule type" value="Transcribed_RNA"/>
</dbReference>
<sequence length="421" mass="47063">MDTVLKVCESFGRAKSTAASTINKSCYNCCADTTKATRTELFRIQRASVATCLESTEDPDDPGACGVGDSRGTNTSLSCSDGRWDKNKKNSNKRHISPSSTNQELQRCGAFVQCKPDLSKSKLELPVLMGYHDESYDSAAYKIYNDDTHSEDENSTLQNSAGDDETDSNNRSNFSGTDEDYKFRLNMIGLVTDVVTTKSSWSTHSGGDETFSTTYAGSSGPRNSRDDKHSRSKSHHGTHNKHKYNSSSEESCDNTLSTRGDDLMMREFPSFTKSREFRSFGSDRSGSLPSGKDDGSLYSLKPTFIPPDESKLLQEQENNQYRYYNYILRSKSQSPSAAEIANEKSFSSTTYQSSTPALRNSEMKIVSFVENAERPTEMLIAKRYPSATRSRGYKGRRPSRSPSASRPFFRRPSYPFYQDAY</sequence>
<protein>
    <submittedName>
        <fullName evidence="2">Uncharacterized protein</fullName>
    </submittedName>
</protein>
<feature type="compositionally biased region" description="Polar residues" evidence="1">
    <location>
        <begin position="245"/>
        <end position="258"/>
    </location>
</feature>
<accession>A0A7S4AR03</accession>
<feature type="compositionally biased region" description="Basic residues" evidence="1">
    <location>
        <begin position="230"/>
        <end position="244"/>
    </location>
</feature>
<dbReference type="AlphaFoldDB" id="A0A7S4AR03"/>
<feature type="region of interest" description="Disordered" evidence="1">
    <location>
        <begin position="382"/>
        <end position="421"/>
    </location>
</feature>
<organism evidence="2">
    <name type="scientific">Pseudo-nitzschia australis</name>
    <dbReference type="NCBI Taxonomy" id="44445"/>
    <lineage>
        <taxon>Eukaryota</taxon>
        <taxon>Sar</taxon>
        <taxon>Stramenopiles</taxon>
        <taxon>Ochrophyta</taxon>
        <taxon>Bacillariophyta</taxon>
        <taxon>Bacillariophyceae</taxon>
        <taxon>Bacillariophycidae</taxon>
        <taxon>Bacillariales</taxon>
        <taxon>Bacillariaceae</taxon>
        <taxon>Pseudo-nitzschia</taxon>
    </lineage>
</organism>
<name>A0A7S4AR03_9STRA</name>
<proteinExistence type="predicted"/>
<feature type="compositionally biased region" description="Low complexity" evidence="1">
    <location>
        <begin position="400"/>
        <end position="421"/>
    </location>
</feature>
<evidence type="ECO:0000313" key="2">
    <source>
        <dbReference type="EMBL" id="CAE0724088.1"/>
    </source>
</evidence>
<feature type="region of interest" description="Disordered" evidence="1">
    <location>
        <begin position="148"/>
        <end position="178"/>
    </location>
</feature>
<feature type="region of interest" description="Disordered" evidence="1">
    <location>
        <begin position="278"/>
        <end position="299"/>
    </location>
</feature>
<gene>
    <name evidence="2" type="ORF">PAUS00366_LOCUS16844</name>
</gene>
<feature type="region of interest" description="Disordered" evidence="1">
    <location>
        <begin position="199"/>
        <end position="259"/>
    </location>
</feature>
<evidence type="ECO:0000256" key="1">
    <source>
        <dbReference type="SAM" id="MobiDB-lite"/>
    </source>
</evidence>
<reference evidence="2" key="1">
    <citation type="submission" date="2021-01" db="EMBL/GenBank/DDBJ databases">
        <authorList>
            <person name="Corre E."/>
            <person name="Pelletier E."/>
            <person name="Niang G."/>
            <person name="Scheremetjew M."/>
            <person name="Finn R."/>
            <person name="Kale V."/>
            <person name="Holt S."/>
            <person name="Cochrane G."/>
            <person name="Meng A."/>
            <person name="Brown T."/>
            <person name="Cohen L."/>
        </authorList>
    </citation>
    <scope>NUCLEOTIDE SEQUENCE</scope>
    <source>
        <strain evidence="2">10249 10 AB</strain>
    </source>
</reference>
<feature type="region of interest" description="Disordered" evidence="1">
    <location>
        <begin position="54"/>
        <end position="102"/>
    </location>
</feature>
<feature type="compositionally biased region" description="Polar residues" evidence="1">
    <location>
        <begin position="199"/>
        <end position="222"/>
    </location>
</feature>